<feature type="domain" description="DUF4352" evidence="4">
    <location>
        <begin position="100"/>
        <end position="220"/>
    </location>
</feature>
<keyword evidence="3" id="KW-0472">Membrane</keyword>
<keyword evidence="6" id="KW-1185">Reference proteome</keyword>
<dbReference type="InterPro" id="IPR029050">
    <property type="entry name" value="Immunoprotect_excell_Ig-like"/>
</dbReference>
<feature type="compositionally biased region" description="Low complexity" evidence="2">
    <location>
        <begin position="7"/>
        <end position="16"/>
    </location>
</feature>
<keyword evidence="3" id="KW-0812">Transmembrane</keyword>
<dbReference type="EMBL" id="BOQN01000008">
    <property type="protein sequence ID" value="GIM88834.1"/>
    <property type="molecule type" value="Genomic_DNA"/>
</dbReference>
<feature type="transmembrane region" description="Helical" evidence="3">
    <location>
        <begin position="54"/>
        <end position="75"/>
    </location>
</feature>
<keyword evidence="1" id="KW-0732">Signal</keyword>
<dbReference type="Gene3D" id="2.60.40.1240">
    <property type="match status" value="1"/>
</dbReference>
<feature type="compositionally biased region" description="Low complexity" evidence="2">
    <location>
        <begin position="24"/>
        <end position="33"/>
    </location>
</feature>
<name>A0A919W064_9ACTN</name>
<dbReference type="AlphaFoldDB" id="A0A919W064"/>
<proteinExistence type="predicted"/>
<accession>A0A919W064</accession>
<sequence>MSYDPNQRPAYGQQPYGQPPVVPSQPTSPYVPQGYGQPAYPVQAHPPKKRKWPWIVLGIFVIGALGCVGLFTLVLGGTAKVAGDLDDNQKGKNAAAGVMNKPITDGKFQFTVTGMKCGVPTVGGEIGQKAQGQFCLIDVSIKNVGTAAEVFTDLSQAVYDAEGNQYSADSGASVYANADYQTFLTEINPGNTVKGKLVFDLPAGTKPASILLHESTFTEGVKIPLK</sequence>
<evidence type="ECO:0000259" key="4">
    <source>
        <dbReference type="Pfam" id="PF11611"/>
    </source>
</evidence>
<keyword evidence="3" id="KW-1133">Transmembrane helix</keyword>
<gene>
    <name evidence="5" type="ORF">Ato02nite_006270</name>
</gene>
<evidence type="ECO:0000313" key="5">
    <source>
        <dbReference type="EMBL" id="GIM88834.1"/>
    </source>
</evidence>
<reference evidence="5 6" key="1">
    <citation type="submission" date="2021-03" db="EMBL/GenBank/DDBJ databases">
        <title>Whole genome shotgun sequence of Actinoplanes toevensis NBRC 105298.</title>
        <authorList>
            <person name="Komaki H."/>
            <person name="Tamura T."/>
        </authorList>
    </citation>
    <scope>NUCLEOTIDE SEQUENCE [LARGE SCALE GENOMIC DNA]</scope>
    <source>
        <strain evidence="5 6">NBRC 105298</strain>
    </source>
</reference>
<dbReference type="Proteomes" id="UP000677082">
    <property type="component" value="Unassembled WGS sequence"/>
</dbReference>
<organism evidence="5 6">
    <name type="scientific">Paractinoplanes toevensis</name>
    <dbReference type="NCBI Taxonomy" id="571911"/>
    <lineage>
        <taxon>Bacteria</taxon>
        <taxon>Bacillati</taxon>
        <taxon>Actinomycetota</taxon>
        <taxon>Actinomycetes</taxon>
        <taxon>Micromonosporales</taxon>
        <taxon>Micromonosporaceae</taxon>
        <taxon>Paractinoplanes</taxon>
    </lineage>
</organism>
<evidence type="ECO:0000256" key="3">
    <source>
        <dbReference type="SAM" id="Phobius"/>
    </source>
</evidence>
<comment type="caution">
    <text evidence="5">The sequence shown here is derived from an EMBL/GenBank/DDBJ whole genome shotgun (WGS) entry which is preliminary data.</text>
</comment>
<feature type="region of interest" description="Disordered" evidence="2">
    <location>
        <begin position="1"/>
        <end position="34"/>
    </location>
</feature>
<evidence type="ECO:0000256" key="1">
    <source>
        <dbReference type="ARBA" id="ARBA00022729"/>
    </source>
</evidence>
<evidence type="ECO:0000313" key="6">
    <source>
        <dbReference type="Proteomes" id="UP000677082"/>
    </source>
</evidence>
<protein>
    <submittedName>
        <fullName evidence="5">Mpr protein</fullName>
    </submittedName>
</protein>
<dbReference type="RefSeq" id="WP_246606021.1">
    <property type="nucleotide sequence ID" value="NZ_BOQN01000008.1"/>
</dbReference>
<dbReference type="Pfam" id="PF11611">
    <property type="entry name" value="DUF4352"/>
    <property type="match status" value="1"/>
</dbReference>
<evidence type="ECO:0000256" key="2">
    <source>
        <dbReference type="SAM" id="MobiDB-lite"/>
    </source>
</evidence>
<dbReference type="InterPro" id="IPR029051">
    <property type="entry name" value="DUF4352"/>
</dbReference>